<dbReference type="RefSeq" id="WP_252581645.1">
    <property type="nucleotide sequence ID" value="NZ_CP071527.1"/>
</dbReference>
<evidence type="ECO:0000256" key="1">
    <source>
        <dbReference type="PROSITE-ProRule" id="PRU00169"/>
    </source>
</evidence>
<reference evidence="4" key="1">
    <citation type="submission" date="2021-03" db="EMBL/GenBank/DDBJ databases">
        <title>Legionella lytica PCM 2298.</title>
        <authorList>
            <person name="Koper P."/>
        </authorList>
    </citation>
    <scope>NUCLEOTIDE SEQUENCE</scope>
    <source>
        <strain evidence="4">PCM 2298</strain>
    </source>
</reference>
<organism evidence="4 5">
    <name type="scientific">Legionella lytica</name>
    <dbReference type="NCBI Taxonomy" id="96232"/>
    <lineage>
        <taxon>Bacteria</taxon>
        <taxon>Pseudomonadati</taxon>
        <taxon>Pseudomonadota</taxon>
        <taxon>Gammaproteobacteria</taxon>
        <taxon>Legionellales</taxon>
        <taxon>Legionellaceae</taxon>
        <taxon>Legionella</taxon>
    </lineage>
</organism>
<evidence type="ECO:0000259" key="2">
    <source>
        <dbReference type="PROSITE" id="PS50110"/>
    </source>
</evidence>
<keyword evidence="5" id="KW-1185">Reference proteome</keyword>
<dbReference type="Gene3D" id="3.40.50.2300">
    <property type="match status" value="1"/>
</dbReference>
<dbReference type="PANTHER" id="PTHR47233:SF3">
    <property type="entry name" value="CHEMOTAXIS PROTEIN CHEV"/>
    <property type="match status" value="1"/>
</dbReference>
<dbReference type="InterPro" id="IPR002545">
    <property type="entry name" value="CheW-lke_dom"/>
</dbReference>
<dbReference type="Pfam" id="PF01584">
    <property type="entry name" value="CheW"/>
    <property type="match status" value="1"/>
</dbReference>
<gene>
    <name evidence="4" type="ORF">J2N86_05800</name>
</gene>
<proteinExistence type="predicted"/>
<dbReference type="SUPFAM" id="SSF52172">
    <property type="entry name" value="CheY-like"/>
    <property type="match status" value="1"/>
</dbReference>
<dbReference type="Pfam" id="PF00072">
    <property type="entry name" value="Response_reg"/>
    <property type="match status" value="1"/>
</dbReference>
<feature type="modified residue" description="4-aspartylphosphate" evidence="1">
    <location>
        <position position="256"/>
    </location>
</feature>
<evidence type="ECO:0000313" key="4">
    <source>
        <dbReference type="EMBL" id="USQ14814.1"/>
    </source>
</evidence>
<dbReference type="SUPFAM" id="SSF50341">
    <property type="entry name" value="CheW-like"/>
    <property type="match status" value="1"/>
</dbReference>
<dbReference type="PROSITE" id="PS50851">
    <property type="entry name" value="CHEW"/>
    <property type="match status" value="1"/>
</dbReference>
<dbReference type="PROSITE" id="PS50110">
    <property type="entry name" value="RESPONSE_REGULATORY"/>
    <property type="match status" value="1"/>
</dbReference>
<accession>A0ABY4YB24</accession>
<dbReference type="InterPro" id="IPR036061">
    <property type="entry name" value="CheW-like_dom_sf"/>
</dbReference>
<dbReference type="SMART" id="SM00448">
    <property type="entry name" value="REC"/>
    <property type="match status" value="1"/>
</dbReference>
<feature type="domain" description="Response regulatory" evidence="2">
    <location>
        <begin position="205"/>
        <end position="319"/>
    </location>
</feature>
<dbReference type="InterPro" id="IPR001789">
    <property type="entry name" value="Sig_transdc_resp-reg_receiver"/>
</dbReference>
<name>A0ABY4YB24_9GAMM</name>
<evidence type="ECO:0000313" key="5">
    <source>
        <dbReference type="Proteomes" id="UP001057474"/>
    </source>
</evidence>
<dbReference type="Proteomes" id="UP001057474">
    <property type="component" value="Chromosome"/>
</dbReference>
<protein>
    <submittedName>
        <fullName evidence="4">Response regulator</fullName>
    </submittedName>
</protein>
<feature type="domain" description="CheW-like" evidence="3">
    <location>
        <begin position="16"/>
        <end position="183"/>
    </location>
</feature>
<dbReference type="Gene3D" id="2.30.30.40">
    <property type="entry name" value="SH3 Domains"/>
    <property type="match status" value="1"/>
</dbReference>
<evidence type="ECO:0000259" key="3">
    <source>
        <dbReference type="PROSITE" id="PS50851"/>
    </source>
</evidence>
<dbReference type="PANTHER" id="PTHR47233">
    <property type="entry name" value="CHEMOTAXIS PROTEIN CHEV"/>
    <property type="match status" value="1"/>
</dbReference>
<sequence length="323" mass="35991">MMAAQEHSTENENFLMVPCLIIADSQAMLVGINAQKIIGVVDYERISCLPASHLPFIGLYEHHHEAVPVMDLSLVLKQPDMNFSQLASSQPANTLLDSEFAKHVEQMKRYNQTKIIICQLLNMVVGILVHATYRIESLKNSQILSVPSILENSAFCMLNGLFPYKNQFLYLLDLEGILAHLGLLNLPKNEPVPVSSSSSSIAGKTALVVDDAKIFRHQVSKLLSAQGMHCIEAVDGQDGYEKFMQQPEKFDLIFTDFEMPRMGGLEMARKIRGETSAIPVIFNSSISNPTLIAEVAAEYGCFLVKFQPEEIIKKLHELFGEAH</sequence>
<dbReference type="Gene3D" id="2.40.50.180">
    <property type="entry name" value="CheA-289, Domain 4"/>
    <property type="match status" value="1"/>
</dbReference>
<dbReference type="EMBL" id="CP071527">
    <property type="protein sequence ID" value="USQ14814.1"/>
    <property type="molecule type" value="Genomic_DNA"/>
</dbReference>
<dbReference type="InterPro" id="IPR011006">
    <property type="entry name" value="CheY-like_superfamily"/>
</dbReference>
<keyword evidence="1" id="KW-0597">Phosphoprotein</keyword>